<comment type="caution">
    <text evidence="2">The sequence shown here is derived from an EMBL/GenBank/DDBJ whole genome shotgun (WGS) entry which is preliminary data.</text>
</comment>
<dbReference type="Proteomes" id="UP001283361">
    <property type="component" value="Unassembled WGS sequence"/>
</dbReference>
<evidence type="ECO:0000313" key="2">
    <source>
        <dbReference type="EMBL" id="KAK3768367.1"/>
    </source>
</evidence>
<protein>
    <submittedName>
        <fullName evidence="2">Uncharacterized protein</fullName>
    </submittedName>
</protein>
<keyword evidence="3" id="KW-1185">Reference proteome</keyword>
<proteinExistence type="predicted"/>
<dbReference type="AlphaFoldDB" id="A0AAE0ZFH2"/>
<feature type="compositionally biased region" description="Polar residues" evidence="1">
    <location>
        <begin position="57"/>
        <end position="69"/>
    </location>
</feature>
<organism evidence="2 3">
    <name type="scientific">Elysia crispata</name>
    <name type="common">lettuce slug</name>
    <dbReference type="NCBI Taxonomy" id="231223"/>
    <lineage>
        <taxon>Eukaryota</taxon>
        <taxon>Metazoa</taxon>
        <taxon>Spiralia</taxon>
        <taxon>Lophotrochozoa</taxon>
        <taxon>Mollusca</taxon>
        <taxon>Gastropoda</taxon>
        <taxon>Heterobranchia</taxon>
        <taxon>Euthyneura</taxon>
        <taxon>Panpulmonata</taxon>
        <taxon>Sacoglossa</taxon>
        <taxon>Placobranchoidea</taxon>
        <taxon>Plakobranchidae</taxon>
        <taxon>Elysia</taxon>
    </lineage>
</organism>
<sequence length="104" mass="11115">MGACQRVSLPVRVTWCWVPVSPARVAWLGDKWDETWSQWEPVRGCHCRSVSPGAGSRSAQRGSPGSVTNGMRPGHNGSLSEGVTAGPCHLVLGPGQPREGRLAR</sequence>
<gene>
    <name evidence="2" type="ORF">RRG08_031155</name>
</gene>
<dbReference type="EMBL" id="JAWDGP010004062">
    <property type="protein sequence ID" value="KAK3768367.1"/>
    <property type="molecule type" value="Genomic_DNA"/>
</dbReference>
<evidence type="ECO:0000256" key="1">
    <source>
        <dbReference type="SAM" id="MobiDB-lite"/>
    </source>
</evidence>
<name>A0AAE0ZFH2_9GAST</name>
<reference evidence="2" key="1">
    <citation type="journal article" date="2023" name="G3 (Bethesda)">
        <title>A reference genome for the long-term kleptoplast-retaining sea slug Elysia crispata morphotype clarki.</title>
        <authorList>
            <person name="Eastman K.E."/>
            <person name="Pendleton A.L."/>
            <person name="Shaikh M.A."/>
            <person name="Suttiyut T."/>
            <person name="Ogas R."/>
            <person name="Tomko P."/>
            <person name="Gavelis G."/>
            <person name="Widhalm J.R."/>
            <person name="Wisecaver J.H."/>
        </authorList>
    </citation>
    <scope>NUCLEOTIDE SEQUENCE</scope>
    <source>
        <strain evidence="2">ECLA1</strain>
    </source>
</reference>
<accession>A0AAE0ZFH2</accession>
<evidence type="ECO:0000313" key="3">
    <source>
        <dbReference type="Proteomes" id="UP001283361"/>
    </source>
</evidence>
<feature type="region of interest" description="Disordered" evidence="1">
    <location>
        <begin position="50"/>
        <end position="104"/>
    </location>
</feature>